<protein>
    <recommendedName>
        <fullName evidence="1">RWD domain-containing protein</fullName>
    </recommendedName>
</protein>
<dbReference type="InterPro" id="IPR016135">
    <property type="entry name" value="UBQ-conjugating_enzyme/RWD"/>
</dbReference>
<dbReference type="EMBL" id="KV784355">
    <property type="protein sequence ID" value="OEU20139.1"/>
    <property type="molecule type" value="Genomic_DNA"/>
</dbReference>
<evidence type="ECO:0000259" key="1">
    <source>
        <dbReference type="PROSITE" id="PS50908"/>
    </source>
</evidence>
<reference evidence="2 3" key="1">
    <citation type="submission" date="2016-09" db="EMBL/GenBank/DDBJ databases">
        <title>Extensive genetic diversity and differential bi-allelic expression allows diatom success in the polar Southern Ocean.</title>
        <authorList>
            <consortium name="DOE Joint Genome Institute"/>
            <person name="Mock T."/>
            <person name="Otillar R.P."/>
            <person name="Strauss J."/>
            <person name="Dupont C."/>
            <person name="Frickenhaus S."/>
            <person name="Maumus F."/>
            <person name="Mcmullan M."/>
            <person name="Sanges R."/>
            <person name="Schmutz J."/>
            <person name="Toseland A."/>
            <person name="Valas R."/>
            <person name="Veluchamy A."/>
            <person name="Ward B.J."/>
            <person name="Allen A."/>
            <person name="Barry K."/>
            <person name="Falciatore A."/>
            <person name="Ferrante M."/>
            <person name="Fortunato A.E."/>
            <person name="Gloeckner G."/>
            <person name="Gruber A."/>
            <person name="Hipkin R."/>
            <person name="Janech M."/>
            <person name="Kroth P."/>
            <person name="Leese F."/>
            <person name="Lindquist E."/>
            <person name="Lyon B.R."/>
            <person name="Martin J."/>
            <person name="Mayer C."/>
            <person name="Parker M."/>
            <person name="Quesneville H."/>
            <person name="Raymond J."/>
            <person name="Uhlig C."/>
            <person name="Valentin K.U."/>
            <person name="Worden A.Z."/>
            <person name="Armbrust E.V."/>
            <person name="Bowler C."/>
            <person name="Green B."/>
            <person name="Moulton V."/>
            <person name="Van Oosterhout C."/>
            <person name="Grigoriev I."/>
        </authorList>
    </citation>
    <scope>NUCLEOTIDE SEQUENCE [LARGE SCALE GENOMIC DNA]</scope>
    <source>
        <strain evidence="2 3">CCMP1102</strain>
    </source>
</reference>
<organism evidence="2 3">
    <name type="scientific">Fragilariopsis cylindrus CCMP1102</name>
    <dbReference type="NCBI Taxonomy" id="635003"/>
    <lineage>
        <taxon>Eukaryota</taxon>
        <taxon>Sar</taxon>
        <taxon>Stramenopiles</taxon>
        <taxon>Ochrophyta</taxon>
        <taxon>Bacillariophyta</taxon>
        <taxon>Bacillariophyceae</taxon>
        <taxon>Bacillariophycidae</taxon>
        <taxon>Bacillariales</taxon>
        <taxon>Bacillariaceae</taxon>
        <taxon>Fragilariopsis</taxon>
    </lineage>
</organism>
<dbReference type="CDD" id="cd11605">
    <property type="entry name" value="RWD_DRWD_ELF-like"/>
    <property type="match status" value="1"/>
</dbReference>
<dbReference type="InterPro" id="IPR006575">
    <property type="entry name" value="RWD_dom"/>
</dbReference>
<dbReference type="Gene3D" id="3.10.110.10">
    <property type="entry name" value="Ubiquitin Conjugating Enzyme"/>
    <property type="match status" value="1"/>
</dbReference>
<evidence type="ECO:0000313" key="3">
    <source>
        <dbReference type="Proteomes" id="UP000095751"/>
    </source>
</evidence>
<dbReference type="AlphaFoldDB" id="A0A1E7FPN7"/>
<dbReference type="SUPFAM" id="SSF54495">
    <property type="entry name" value="UBC-like"/>
    <property type="match status" value="1"/>
</dbReference>
<feature type="domain" description="RWD" evidence="1">
    <location>
        <begin position="31"/>
        <end position="132"/>
    </location>
</feature>
<dbReference type="KEGG" id="fcy:FRACYDRAFT_236207"/>
<sequence length="280" mass="31230">MSNDGNKKEQVAELKALRQEYRLKANQGDGSDVDTFEFIGPKVPDATDDNPTRMKIHNPTNRLAVTVTMLSRYPSEAPPQFKVEGCSLEEEVLTKAHHEAIEELLEEQASYMPGMPCIAMCIMALDDLDLSTLDLGQPGRCRSIFKVEVVNNSKQFTKSLKQAANGNPYKYYYRTIECQNNAKFSAAVDPWRACFVVCDAPTKDEAKSFMKTVRTGNDMDMNMLGKPDKIQLTVIEEFELAPKAKSICSDDENGLEGSEYRTTEGLDGMMNPFLAVVAEV</sequence>
<name>A0A1E7FPN7_9STRA</name>
<dbReference type="InParanoid" id="A0A1E7FPN7"/>
<proteinExistence type="predicted"/>
<dbReference type="PROSITE" id="PS50908">
    <property type="entry name" value="RWD"/>
    <property type="match status" value="1"/>
</dbReference>
<evidence type="ECO:0000313" key="2">
    <source>
        <dbReference type="EMBL" id="OEU20139.1"/>
    </source>
</evidence>
<dbReference type="OrthoDB" id="10262930at2759"/>
<gene>
    <name evidence="2" type="ORF">FRACYDRAFT_236207</name>
</gene>
<dbReference type="Proteomes" id="UP000095751">
    <property type="component" value="Unassembled WGS sequence"/>
</dbReference>
<dbReference type="Pfam" id="PF05773">
    <property type="entry name" value="RWD"/>
    <property type="match status" value="1"/>
</dbReference>
<keyword evidence="3" id="KW-1185">Reference proteome</keyword>
<accession>A0A1E7FPN7</accession>